<dbReference type="InterPro" id="IPR013563">
    <property type="entry name" value="Oligopep_ABC_C"/>
</dbReference>
<dbReference type="InterPro" id="IPR003439">
    <property type="entry name" value="ABC_transporter-like_ATP-bd"/>
</dbReference>
<dbReference type="RefSeq" id="WP_136991987.1">
    <property type="nucleotide sequence ID" value="NZ_SZPQ01000035.1"/>
</dbReference>
<evidence type="ECO:0000313" key="8">
    <source>
        <dbReference type="Proteomes" id="UP000305202"/>
    </source>
</evidence>
<keyword evidence="3" id="KW-0813">Transport</keyword>
<name>A0ABY2SH69_9HYPH</name>
<dbReference type="InterPro" id="IPR050319">
    <property type="entry name" value="ABC_transp_ATP-bind"/>
</dbReference>
<dbReference type="SMART" id="SM00382">
    <property type="entry name" value="AAA"/>
    <property type="match status" value="1"/>
</dbReference>
<evidence type="ECO:0000256" key="3">
    <source>
        <dbReference type="ARBA" id="ARBA00022448"/>
    </source>
</evidence>
<organism evidence="7 8">
    <name type="scientific">Martelella alba</name>
    <dbReference type="NCBI Taxonomy" id="2590451"/>
    <lineage>
        <taxon>Bacteria</taxon>
        <taxon>Pseudomonadati</taxon>
        <taxon>Pseudomonadota</taxon>
        <taxon>Alphaproteobacteria</taxon>
        <taxon>Hyphomicrobiales</taxon>
        <taxon>Aurantimonadaceae</taxon>
        <taxon>Martelella</taxon>
    </lineage>
</organism>
<dbReference type="InterPro" id="IPR027417">
    <property type="entry name" value="P-loop_NTPase"/>
</dbReference>
<dbReference type="PANTHER" id="PTHR43776:SF7">
    <property type="entry name" value="D,D-DIPEPTIDE TRANSPORT ATP-BINDING PROTEIN DDPF-RELATED"/>
    <property type="match status" value="1"/>
</dbReference>
<dbReference type="InterPro" id="IPR017871">
    <property type="entry name" value="ABC_transporter-like_CS"/>
</dbReference>
<sequence>MTLLKLQNITHDYPGARGIWRKSASVQAVRGVSLSLERGRILGLVGESGCGKSTLGRIALGLDRPRSGEVIFDGRPMPAPGSQAWRVMRRRMQLIFQDPLGALDRRMKIIDQIIEPLRIHSMGTAQSRQGVAAGLLHDVGLRPDQGEARPLQLSGGQRQRVVIARALAMKPELLVCDEPVSALDVSIQAHVINILIRLQREYGLALLFISHDLKLVATIADEIAVMYLGRIVERGQSGQIFSAPVHPYTRALLDALPQPLRATPRSVLNGAPPDPARAPSGCGFHPRCPHATDRCRHAAPALTWHPGGGQVACHLAEAGLPVPSRAASC</sequence>
<keyword evidence="5 7" id="KW-0067">ATP-binding</keyword>
<dbReference type="Pfam" id="PF08352">
    <property type="entry name" value="oligo_HPY"/>
    <property type="match status" value="1"/>
</dbReference>
<proteinExistence type="inferred from homology"/>
<dbReference type="Pfam" id="PF00005">
    <property type="entry name" value="ABC_tran"/>
    <property type="match status" value="1"/>
</dbReference>
<gene>
    <name evidence="7" type="ORF">FCN80_19730</name>
</gene>
<dbReference type="InterPro" id="IPR003593">
    <property type="entry name" value="AAA+_ATPase"/>
</dbReference>
<evidence type="ECO:0000259" key="6">
    <source>
        <dbReference type="PROSITE" id="PS50893"/>
    </source>
</evidence>
<evidence type="ECO:0000256" key="4">
    <source>
        <dbReference type="ARBA" id="ARBA00022741"/>
    </source>
</evidence>
<keyword evidence="8" id="KW-1185">Reference proteome</keyword>
<dbReference type="Proteomes" id="UP000305202">
    <property type="component" value="Unassembled WGS sequence"/>
</dbReference>
<reference evidence="7 8" key="1">
    <citation type="submission" date="2019-04" db="EMBL/GenBank/DDBJ databases">
        <authorList>
            <person name="Li M."/>
            <person name="Gao C."/>
        </authorList>
    </citation>
    <scope>NUCLEOTIDE SEQUENCE [LARGE SCALE GENOMIC DNA]</scope>
    <source>
        <strain evidence="7 8">BGMRC 2031</strain>
    </source>
</reference>
<feature type="domain" description="ABC transporter" evidence="6">
    <location>
        <begin position="4"/>
        <end position="253"/>
    </location>
</feature>
<dbReference type="PROSITE" id="PS00211">
    <property type="entry name" value="ABC_TRANSPORTER_1"/>
    <property type="match status" value="1"/>
</dbReference>
<evidence type="ECO:0000256" key="1">
    <source>
        <dbReference type="ARBA" id="ARBA00004417"/>
    </source>
</evidence>
<accession>A0ABY2SH69</accession>
<keyword evidence="4" id="KW-0547">Nucleotide-binding</keyword>
<dbReference type="Gene3D" id="3.40.50.300">
    <property type="entry name" value="P-loop containing nucleotide triphosphate hydrolases"/>
    <property type="match status" value="1"/>
</dbReference>
<comment type="similarity">
    <text evidence="2">Belongs to the ABC transporter superfamily.</text>
</comment>
<evidence type="ECO:0000256" key="5">
    <source>
        <dbReference type="ARBA" id="ARBA00022840"/>
    </source>
</evidence>
<dbReference type="SUPFAM" id="SSF52540">
    <property type="entry name" value="P-loop containing nucleoside triphosphate hydrolases"/>
    <property type="match status" value="1"/>
</dbReference>
<evidence type="ECO:0000313" key="7">
    <source>
        <dbReference type="EMBL" id="TKI03952.1"/>
    </source>
</evidence>
<dbReference type="PANTHER" id="PTHR43776">
    <property type="entry name" value="TRANSPORT ATP-BINDING PROTEIN"/>
    <property type="match status" value="1"/>
</dbReference>
<dbReference type="PROSITE" id="PS50893">
    <property type="entry name" value="ABC_TRANSPORTER_2"/>
    <property type="match status" value="1"/>
</dbReference>
<dbReference type="CDD" id="cd03257">
    <property type="entry name" value="ABC_NikE_OppD_transporters"/>
    <property type="match status" value="1"/>
</dbReference>
<dbReference type="NCBIfam" id="TIGR01727">
    <property type="entry name" value="oligo_HPY"/>
    <property type="match status" value="1"/>
</dbReference>
<dbReference type="GO" id="GO:0005524">
    <property type="term" value="F:ATP binding"/>
    <property type="evidence" value="ECO:0007669"/>
    <property type="project" value="UniProtKB-KW"/>
</dbReference>
<evidence type="ECO:0000256" key="2">
    <source>
        <dbReference type="ARBA" id="ARBA00005417"/>
    </source>
</evidence>
<comment type="caution">
    <text evidence="7">The sequence shown here is derived from an EMBL/GenBank/DDBJ whole genome shotgun (WGS) entry which is preliminary data.</text>
</comment>
<comment type="subcellular location">
    <subcellularLocation>
        <location evidence="1">Cell inner membrane</location>
        <topology evidence="1">Peripheral membrane protein</topology>
    </subcellularLocation>
</comment>
<dbReference type="EMBL" id="SZPQ01000035">
    <property type="protein sequence ID" value="TKI03952.1"/>
    <property type="molecule type" value="Genomic_DNA"/>
</dbReference>
<protein>
    <submittedName>
        <fullName evidence="7">ATP-binding cassette domain-containing protein</fullName>
    </submittedName>
</protein>